<evidence type="ECO:0000313" key="2">
    <source>
        <dbReference type="Proteomes" id="UP000247284"/>
    </source>
</evidence>
<dbReference type="KEGG" id="vg:54992476"/>
<dbReference type="GeneID" id="54992476"/>
<proteinExistence type="predicted"/>
<dbReference type="EMBL" id="MH183162">
    <property type="protein sequence ID" value="AWN07680.1"/>
    <property type="molecule type" value="Genomic_DNA"/>
</dbReference>
<accession>A0A2U8UU49</accession>
<dbReference type="Proteomes" id="UP000247284">
    <property type="component" value="Segment"/>
</dbReference>
<name>A0A2U8UU49_9CAUD</name>
<dbReference type="RefSeq" id="YP_009801947.1">
    <property type="nucleotide sequence ID" value="NC_047977.1"/>
</dbReference>
<organism evidence="1 2">
    <name type="scientific">Microbacterium phage Hendrix</name>
    <dbReference type="NCBI Taxonomy" id="2182341"/>
    <lineage>
        <taxon>Viruses</taxon>
        <taxon>Duplodnaviria</taxon>
        <taxon>Heunggongvirae</taxon>
        <taxon>Uroviricota</taxon>
        <taxon>Caudoviricetes</taxon>
        <taxon>Rogerhendrixvirus</taxon>
        <taxon>Rogerhendrixvirus hendrix</taxon>
    </lineage>
</organism>
<protein>
    <submittedName>
        <fullName evidence="1">Uncharacterized protein</fullName>
    </submittedName>
</protein>
<gene>
    <name evidence="1" type="primary">9</name>
    <name evidence="1" type="ORF">PBI_HENDRIX_9</name>
</gene>
<reference evidence="2" key="1">
    <citation type="submission" date="2018-04" db="EMBL/GenBank/DDBJ databases">
        <authorList>
            <person name="Go L.Y."/>
            <person name="Mitchell J.A."/>
        </authorList>
    </citation>
    <scope>NUCLEOTIDE SEQUENCE [LARGE SCALE GENOMIC DNA]</scope>
</reference>
<keyword evidence="2" id="KW-1185">Reference proteome</keyword>
<sequence>MMLALTGEHVLWRTGEVVTKLTIAHRHNDQTCLILHRDGTTERVVIDNIQTLKEYL</sequence>
<evidence type="ECO:0000313" key="1">
    <source>
        <dbReference type="EMBL" id="AWN07680.1"/>
    </source>
</evidence>